<evidence type="ECO:0000256" key="9">
    <source>
        <dbReference type="RuleBase" id="RU004561"/>
    </source>
</evidence>
<evidence type="ECO:0000313" key="12">
    <source>
        <dbReference type="RefSeq" id="XP_039126175.1"/>
    </source>
</evidence>
<gene>
    <name evidence="12 13" type="primary">LOC120262169</name>
</gene>
<sequence length="520" mass="58478">MDEFGRLDRSIWLAFAGITNKIPAVGSQVYYFPEGHAEQSFPPMKTDEIPVRKTHIRALLSDVSFHADRESDEVFARMMLDPRVPVCGLLGRERSKKEEEEELQDYGGVVSHSKVLTLSDSNNGGGFSVPKDCATFVFPQLDLKEEMPVQSVTVRDLQGNVLKFRHVFRGSPRRHLLTTNWSKFVNSKNIIAGDKIIFARDRSGELYVGFRRSVKPMAVAPEALVRTNRGFWRYGRGRVPIALVKKAMNLAEMGLPFEVIYYPRAGLQNFVVEVEAVDRALMVDWAPGMKVKAGVEMEDGSLDWYKGTVLELNQKDSALWSQSPWRKIKIEWEEPEKAKLKHLENASPWQVVLVTDTPQQPHHNPPRRMLRNANNSELSYSNEDISSFHARVRSLIPSREITGAIPAGMQGARHDPHNAHHSPNSAPNNPYPMCIDDLDKTNTQLKLTAFTNNVALVNSPTPTGVINNQGRNHFISPVPEASRQSNNKLRLFGRDIVVNIPVNSDAQTEQKDAGDDSSQK</sequence>
<accession>A0AB40BFQ1</accession>
<keyword evidence="5 9" id="KW-0238">DNA-binding</keyword>
<keyword evidence="6 9" id="KW-0804">Transcription</keyword>
<dbReference type="InterPro" id="IPR010525">
    <property type="entry name" value="ARF_dom"/>
</dbReference>
<evidence type="ECO:0000256" key="1">
    <source>
        <dbReference type="ARBA" id="ARBA00003182"/>
    </source>
</evidence>
<dbReference type="PANTHER" id="PTHR31384">
    <property type="entry name" value="AUXIN RESPONSE FACTOR 4-RELATED"/>
    <property type="match status" value="1"/>
</dbReference>
<dbReference type="Gene3D" id="2.40.330.10">
    <property type="entry name" value="DNA-binding pseudobarrel domain"/>
    <property type="match status" value="1"/>
</dbReference>
<evidence type="ECO:0000256" key="6">
    <source>
        <dbReference type="ARBA" id="ARBA00023163"/>
    </source>
</evidence>
<evidence type="ECO:0000256" key="8">
    <source>
        <dbReference type="ARBA" id="ARBA00023294"/>
    </source>
</evidence>
<evidence type="ECO:0000256" key="5">
    <source>
        <dbReference type="ARBA" id="ARBA00023125"/>
    </source>
</evidence>
<dbReference type="AlphaFoldDB" id="A0AB40BFQ1"/>
<dbReference type="Gene3D" id="2.30.30.1040">
    <property type="match status" value="1"/>
</dbReference>
<feature type="domain" description="TF-B3" evidence="10">
    <location>
        <begin position="112"/>
        <end position="214"/>
    </location>
</feature>
<dbReference type="GeneID" id="120262169"/>
<dbReference type="SMART" id="SM01019">
    <property type="entry name" value="B3"/>
    <property type="match status" value="1"/>
</dbReference>
<dbReference type="Pfam" id="PF06507">
    <property type="entry name" value="ARF_AD"/>
    <property type="match status" value="1"/>
</dbReference>
<comment type="similarity">
    <text evidence="3 9">Belongs to the ARF family.</text>
</comment>
<evidence type="ECO:0000313" key="11">
    <source>
        <dbReference type="Proteomes" id="UP001515500"/>
    </source>
</evidence>
<evidence type="ECO:0000256" key="7">
    <source>
        <dbReference type="ARBA" id="ARBA00023242"/>
    </source>
</evidence>
<evidence type="ECO:0000313" key="13">
    <source>
        <dbReference type="RefSeq" id="XP_039126176.1"/>
    </source>
</evidence>
<proteinExistence type="inferred from homology"/>
<dbReference type="Proteomes" id="UP001515500">
    <property type="component" value="Chromosome 5"/>
</dbReference>
<evidence type="ECO:0000259" key="10">
    <source>
        <dbReference type="PROSITE" id="PS50863"/>
    </source>
</evidence>
<evidence type="ECO:0000256" key="3">
    <source>
        <dbReference type="ARBA" id="ARBA00007853"/>
    </source>
</evidence>
<dbReference type="RefSeq" id="XP_039126175.1">
    <property type="nucleotide sequence ID" value="XM_039270241.1"/>
</dbReference>
<dbReference type="Pfam" id="PF02362">
    <property type="entry name" value="B3"/>
    <property type="match status" value="1"/>
</dbReference>
<dbReference type="GO" id="GO:0009734">
    <property type="term" value="P:auxin-activated signaling pathway"/>
    <property type="evidence" value="ECO:0007669"/>
    <property type="project" value="UniProtKB-KW"/>
</dbReference>
<keyword evidence="4 9" id="KW-0805">Transcription regulation</keyword>
<dbReference type="GO" id="GO:0003677">
    <property type="term" value="F:DNA binding"/>
    <property type="evidence" value="ECO:0007669"/>
    <property type="project" value="UniProtKB-KW"/>
</dbReference>
<comment type="function">
    <text evidence="1 9">Auxin response factors (ARFs) are transcriptional factors that bind specifically to the DNA sequence 5'-TGTCTC-3' found in the auxin-responsive promoter elements (AuxREs).</text>
</comment>
<dbReference type="RefSeq" id="XP_039126176.1">
    <property type="nucleotide sequence ID" value="XM_039270242.1"/>
</dbReference>
<dbReference type="CDD" id="cd10017">
    <property type="entry name" value="B3_DNA"/>
    <property type="match status" value="1"/>
</dbReference>
<comment type="subcellular location">
    <subcellularLocation>
        <location evidence="2 9">Nucleus</location>
    </subcellularLocation>
</comment>
<keyword evidence="8 9" id="KW-0927">Auxin signaling pathway</keyword>
<evidence type="ECO:0000256" key="4">
    <source>
        <dbReference type="ARBA" id="ARBA00023015"/>
    </source>
</evidence>
<dbReference type="GO" id="GO:0006355">
    <property type="term" value="P:regulation of DNA-templated transcription"/>
    <property type="evidence" value="ECO:0007669"/>
    <property type="project" value="InterPro"/>
</dbReference>
<dbReference type="InterPro" id="IPR044835">
    <property type="entry name" value="ARF_plant"/>
</dbReference>
<dbReference type="PANTHER" id="PTHR31384:SF94">
    <property type="entry name" value="AUXIN RESPONSE FACTOR 17"/>
    <property type="match status" value="1"/>
</dbReference>
<keyword evidence="7 9" id="KW-0539">Nucleus</keyword>
<protein>
    <recommendedName>
        <fullName evidence="9">Auxin response factor</fullName>
    </recommendedName>
</protein>
<reference evidence="12 13" key="1">
    <citation type="submission" date="2025-04" db="UniProtKB">
        <authorList>
            <consortium name="RefSeq"/>
        </authorList>
    </citation>
    <scope>IDENTIFICATION</scope>
</reference>
<name>A0AB40BFQ1_DIOCR</name>
<keyword evidence="11" id="KW-1185">Reference proteome</keyword>
<comment type="subunit">
    <text evidence="9">Homodimers and heterodimers.</text>
</comment>
<dbReference type="InterPro" id="IPR015300">
    <property type="entry name" value="DNA-bd_pseudobarrel_sf"/>
</dbReference>
<dbReference type="SUPFAM" id="SSF101936">
    <property type="entry name" value="DNA-binding pseudobarrel domain"/>
    <property type="match status" value="1"/>
</dbReference>
<organism evidence="11 13">
    <name type="scientific">Dioscorea cayennensis subsp. rotundata</name>
    <name type="common">White Guinea yam</name>
    <name type="synonym">Dioscorea rotundata</name>
    <dbReference type="NCBI Taxonomy" id="55577"/>
    <lineage>
        <taxon>Eukaryota</taxon>
        <taxon>Viridiplantae</taxon>
        <taxon>Streptophyta</taxon>
        <taxon>Embryophyta</taxon>
        <taxon>Tracheophyta</taxon>
        <taxon>Spermatophyta</taxon>
        <taxon>Magnoliopsida</taxon>
        <taxon>Liliopsida</taxon>
        <taxon>Dioscoreales</taxon>
        <taxon>Dioscoreaceae</taxon>
        <taxon>Dioscorea</taxon>
    </lineage>
</organism>
<dbReference type="PROSITE" id="PS50863">
    <property type="entry name" value="B3"/>
    <property type="match status" value="1"/>
</dbReference>
<evidence type="ECO:0000256" key="2">
    <source>
        <dbReference type="ARBA" id="ARBA00004123"/>
    </source>
</evidence>
<dbReference type="GO" id="GO:0005634">
    <property type="term" value="C:nucleus"/>
    <property type="evidence" value="ECO:0007669"/>
    <property type="project" value="UniProtKB-SubCell"/>
</dbReference>
<dbReference type="InterPro" id="IPR003340">
    <property type="entry name" value="B3_DNA-bd"/>
</dbReference>